<dbReference type="EMBL" id="BGZK01000002">
    <property type="protein sequence ID" value="GBO99256.1"/>
    <property type="molecule type" value="Genomic_DNA"/>
</dbReference>
<comment type="caution">
    <text evidence="2">The sequence shown here is derived from an EMBL/GenBank/DDBJ whole genome shotgun (WGS) entry which is preliminary data.</text>
</comment>
<reference evidence="2 3" key="1">
    <citation type="journal article" date="2019" name="Commun. Biol.">
        <title>The bagworm genome reveals a unique fibroin gene that provides high tensile strength.</title>
        <authorList>
            <person name="Kono N."/>
            <person name="Nakamura H."/>
            <person name="Ohtoshi R."/>
            <person name="Tomita M."/>
            <person name="Numata K."/>
            <person name="Arakawa K."/>
        </authorList>
    </citation>
    <scope>NUCLEOTIDE SEQUENCE [LARGE SCALE GENOMIC DNA]</scope>
</reference>
<accession>A0A4C1SCY7</accession>
<name>A0A4C1SCY7_EUMVA</name>
<feature type="region of interest" description="Disordered" evidence="1">
    <location>
        <begin position="23"/>
        <end position="48"/>
    </location>
</feature>
<dbReference type="Proteomes" id="UP000299102">
    <property type="component" value="Unassembled WGS sequence"/>
</dbReference>
<evidence type="ECO:0000313" key="2">
    <source>
        <dbReference type="EMBL" id="GBO99256.1"/>
    </source>
</evidence>
<proteinExistence type="predicted"/>
<gene>
    <name evidence="2" type="ORF">EVAR_528_1</name>
</gene>
<organism evidence="2 3">
    <name type="scientific">Eumeta variegata</name>
    <name type="common">Bagworm moth</name>
    <name type="synonym">Eumeta japonica</name>
    <dbReference type="NCBI Taxonomy" id="151549"/>
    <lineage>
        <taxon>Eukaryota</taxon>
        <taxon>Metazoa</taxon>
        <taxon>Ecdysozoa</taxon>
        <taxon>Arthropoda</taxon>
        <taxon>Hexapoda</taxon>
        <taxon>Insecta</taxon>
        <taxon>Pterygota</taxon>
        <taxon>Neoptera</taxon>
        <taxon>Endopterygota</taxon>
        <taxon>Lepidoptera</taxon>
        <taxon>Glossata</taxon>
        <taxon>Ditrysia</taxon>
        <taxon>Tineoidea</taxon>
        <taxon>Psychidae</taxon>
        <taxon>Oiketicinae</taxon>
        <taxon>Eumeta</taxon>
    </lineage>
</organism>
<keyword evidence="3" id="KW-1185">Reference proteome</keyword>
<dbReference type="AlphaFoldDB" id="A0A4C1SCY7"/>
<evidence type="ECO:0000313" key="3">
    <source>
        <dbReference type="Proteomes" id="UP000299102"/>
    </source>
</evidence>
<sequence length="128" mass="14629">MSDFQCLMMEPEDSTHCRATKKHERQMRAVEPPQPPSACTRAPAAPGGTRTTYGVRLSSSAHLIFRSYTLQGLELRIGIRMWIRFGFRIGIGMRMGWEWRSGSGSECIRRQDPVGNDIRMMIEIEIKI</sequence>
<protein>
    <submittedName>
        <fullName evidence="2">Uncharacterized protein</fullName>
    </submittedName>
</protein>
<evidence type="ECO:0000256" key="1">
    <source>
        <dbReference type="SAM" id="MobiDB-lite"/>
    </source>
</evidence>